<accession>A0A411WQH2</accession>
<evidence type="ECO:0000313" key="2">
    <source>
        <dbReference type="Proteomes" id="UP000293154"/>
    </source>
</evidence>
<dbReference type="KEGG" id="prag:EKN56_19610"/>
<dbReference type="InterPro" id="IPR023138">
    <property type="entry name" value="NMB0513-like_sf"/>
</dbReference>
<dbReference type="Gene3D" id="1.10.3510.10">
    <property type="entry name" value="NMB0513-like"/>
    <property type="match status" value="1"/>
</dbReference>
<keyword evidence="2" id="KW-1185">Reference proteome</keyword>
<dbReference type="SUPFAM" id="SSF160472">
    <property type="entry name" value="NMB0513-like"/>
    <property type="match status" value="1"/>
</dbReference>
<dbReference type="RefSeq" id="WP_130593331.1">
    <property type="nucleotide sequence ID" value="NZ_CP034752.1"/>
</dbReference>
<gene>
    <name evidence="1" type="ORF">EKN56_19610</name>
</gene>
<reference evidence="1 2" key="1">
    <citation type="submission" date="2019-03" db="EMBL/GenBank/DDBJ databases">
        <title>Pragia sp. nov. isolated from the gut tract of Carduelis flavirostris.</title>
        <authorList>
            <person name="Ge Y."/>
        </authorList>
    </citation>
    <scope>NUCLEOTIDE SEQUENCE [LARGE SCALE GENOMIC DNA]</scope>
    <source>
        <strain evidence="1 2">CF-458</strain>
    </source>
</reference>
<dbReference type="Proteomes" id="UP000293154">
    <property type="component" value="Chromosome"/>
</dbReference>
<name>A0A411WQH2_9GAMM</name>
<organism evidence="1 2">
    <name type="scientific">Limnobaculum zhutongyuii</name>
    <dbReference type="NCBI Taxonomy" id="2498113"/>
    <lineage>
        <taxon>Bacteria</taxon>
        <taxon>Pseudomonadati</taxon>
        <taxon>Pseudomonadota</taxon>
        <taxon>Gammaproteobacteria</taxon>
        <taxon>Enterobacterales</taxon>
        <taxon>Budviciaceae</taxon>
        <taxon>Limnobaculum</taxon>
    </lineage>
</organism>
<dbReference type="EMBL" id="CP034752">
    <property type="protein sequence ID" value="QBH98406.1"/>
    <property type="molecule type" value="Genomic_DNA"/>
</dbReference>
<dbReference type="OrthoDB" id="8944913at2"/>
<sequence>MNIVPNTEKIIKDSKGLWLSGLFGSTIGWNPDHALSTYKNMFFNIIKVLLDDGAVRFCRPDDPLGKKEPYWKTDSDTIINYLQENWPDNVTDENDEELNMYFYEMPAILWRDDSGKYIGS</sequence>
<dbReference type="AlphaFoldDB" id="A0A411WQH2"/>
<protein>
    <submittedName>
        <fullName evidence="1">Uncharacterized protein</fullName>
    </submittedName>
</protein>
<proteinExistence type="predicted"/>
<evidence type="ECO:0000313" key="1">
    <source>
        <dbReference type="EMBL" id="QBH98406.1"/>
    </source>
</evidence>